<dbReference type="AlphaFoldDB" id="A0A3G9J4D6"/>
<dbReference type="SUPFAM" id="SSF109604">
    <property type="entry name" value="HD-domain/PDEase-like"/>
    <property type="match status" value="1"/>
</dbReference>
<dbReference type="FunCoup" id="A0A3G9J4D6">
    <property type="interactions" value="181"/>
</dbReference>
<accession>A0A3G9J4D6</accession>
<dbReference type="OrthoDB" id="9803619at2"/>
<dbReference type="RefSeq" id="WP_125118392.1">
    <property type="nucleotide sequence ID" value="NZ_AP019309.1"/>
</dbReference>
<gene>
    <name evidence="2" type="ORF">SG0102_03760</name>
</gene>
<dbReference type="InterPro" id="IPR045509">
    <property type="entry name" value="HD_assoc_2"/>
</dbReference>
<dbReference type="EMBL" id="AP019309">
    <property type="protein sequence ID" value="BBH25442.1"/>
    <property type="molecule type" value="Genomic_DNA"/>
</dbReference>
<dbReference type="Proteomes" id="UP000268059">
    <property type="component" value="Chromosome"/>
</dbReference>
<feature type="domain" description="HD" evidence="1">
    <location>
        <begin position="66"/>
        <end position="180"/>
    </location>
</feature>
<proteinExistence type="predicted"/>
<evidence type="ECO:0000313" key="2">
    <source>
        <dbReference type="EMBL" id="BBH25442.1"/>
    </source>
</evidence>
<dbReference type="InParanoid" id="A0A3G9J4D6"/>
<dbReference type="PANTHER" id="PTHR11373">
    <property type="entry name" value="DEOXYNUCLEOSIDE TRIPHOSPHATE TRIPHOSPHOHYDROLASE"/>
    <property type="match status" value="1"/>
</dbReference>
<dbReference type="Gene3D" id="1.10.3210.10">
    <property type="entry name" value="Hypothetical protein af1432"/>
    <property type="match status" value="1"/>
</dbReference>
<keyword evidence="3" id="KW-1185">Reference proteome</keyword>
<evidence type="ECO:0000259" key="1">
    <source>
        <dbReference type="PROSITE" id="PS51831"/>
    </source>
</evidence>
<dbReference type="PANTHER" id="PTHR11373:SF4">
    <property type="entry name" value="DEOXYNUCLEOSIDE TRIPHOSPHATE TRIPHOSPHOHYDROLASE SAMHD1"/>
    <property type="match status" value="1"/>
</dbReference>
<dbReference type="CDD" id="cd00077">
    <property type="entry name" value="HDc"/>
    <property type="match status" value="1"/>
</dbReference>
<dbReference type="SMART" id="SM00471">
    <property type="entry name" value="HDc"/>
    <property type="match status" value="1"/>
</dbReference>
<dbReference type="PROSITE" id="PS51831">
    <property type="entry name" value="HD"/>
    <property type="match status" value="1"/>
</dbReference>
<protein>
    <submittedName>
        <fullName evidence="2">HD domain-containing protein</fullName>
    </submittedName>
</protein>
<dbReference type="InterPro" id="IPR050135">
    <property type="entry name" value="dGTPase-like"/>
</dbReference>
<reference evidence="2 3" key="1">
    <citation type="submission" date="2018-11" db="EMBL/GenBank/DDBJ databases">
        <title>Novel Erysipelotrichaceae bacterium isolated from small intestine of a swine.</title>
        <authorList>
            <person name="Kim J.S."/>
            <person name="Choe H."/>
            <person name="Lee Y.R."/>
            <person name="Kim K.M."/>
            <person name="Park D.S."/>
        </authorList>
    </citation>
    <scope>NUCLEOTIDE SEQUENCE [LARGE SCALE GENOMIC DNA]</scope>
    <source>
        <strain evidence="2 3">SG0102</strain>
    </source>
</reference>
<dbReference type="InterPro" id="IPR003607">
    <property type="entry name" value="HD/PDEase_dom"/>
</dbReference>
<dbReference type="InterPro" id="IPR006674">
    <property type="entry name" value="HD_domain"/>
</dbReference>
<dbReference type="GO" id="GO:0006203">
    <property type="term" value="P:dGTP catabolic process"/>
    <property type="evidence" value="ECO:0007669"/>
    <property type="project" value="TreeGrafter"/>
</dbReference>
<organism evidence="2 3">
    <name type="scientific">Intestinibaculum porci</name>
    <dbReference type="NCBI Taxonomy" id="2487118"/>
    <lineage>
        <taxon>Bacteria</taxon>
        <taxon>Bacillati</taxon>
        <taxon>Bacillota</taxon>
        <taxon>Erysipelotrichia</taxon>
        <taxon>Erysipelotrichales</taxon>
        <taxon>Erysipelotrichaceae</taxon>
        <taxon>Intestinibaculum</taxon>
    </lineage>
</organism>
<dbReference type="Pfam" id="PF19276">
    <property type="entry name" value="HD_assoc_2"/>
    <property type="match status" value="1"/>
</dbReference>
<name>A0A3G9J4D6_9FIRM</name>
<dbReference type="KEGG" id="ebm:SG0102_03760"/>
<sequence length="414" mass="48264">MNKQSFRLEAVRLFESKVFRDAIHGYIHVEYLPIWSLINTSAMQRLRRIKQLGGTYMVFQSAEHSRFTHSLGVYEVVCKILSLEQVRDHLSDYEKLCVMCAGLLHDVGHGPFSHSFESIGGNHEEMSIRIIKEDPQIVSILSQIDPEMPADVAAIIEKKAKPLLVSMVSSQLDADRMDYLLRDSYSCGVTYGEFDMSRILRTLRIQDDRIVFKASGVQAIEDYILARYHMYWQVYYHPTIRAYEHLLQAIMRRFIDLYQDGYHFQSDISDLIPVITQKCTVEEYERLDESIMMYHFSCFMREKDPILSDLSERFLNRHLFKYKSLTSPEAYHHIEAISDAQGFDHRYYVTSDFAKNVPYRHYEISDHSAEIEILDDDGQVVSLPERSEIVSAIIHAKAKEDAKVFFVKEIKNLV</sequence>
<dbReference type="GO" id="GO:0008832">
    <property type="term" value="F:dGTPase activity"/>
    <property type="evidence" value="ECO:0007669"/>
    <property type="project" value="TreeGrafter"/>
</dbReference>
<dbReference type="Pfam" id="PF01966">
    <property type="entry name" value="HD"/>
    <property type="match status" value="1"/>
</dbReference>
<evidence type="ECO:0000313" key="3">
    <source>
        <dbReference type="Proteomes" id="UP000268059"/>
    </source>
</evidence>